<dbReference type="Pfam" id="PF00132">
    <property type="entry name" value="Hexapep"/>
    <property type="match status" value="2"/>
</dbReference>
<keyword evidence="6" id="KW-0812">Transmembrane</keyword>
<dbReference type="AlphaFoldDB" id="A0AAV9IL69"/>
<dbReference type="InterPro" id="IPR011004">
    <property type="entry name" value="Trimer_LpxA-like_sf"/>
</dbReference>
<dbReference type="Proteomes" id="UP001300502">
    <property type="component" value="Unassembled WGS sequence"/>
</dbReference>
<keyword evidence="5" id="KW-0012">Acyltransferase</keyword>
<proteinExistence type="predicted"/>
<keyword evidence="3" id="KW-0808">Transferase</keyword>
<dbReference type="GO" id="GO:0009245">
    <property type="term" value="P:lipid A biosynthetic process"/>
    <property type="evidence" value="ECO:0007669"/>
    <property type="project" value="UniProtKB-KW"/>
</dbReference>
<reference evidence="7 8" key="1">
    <citation type="submission" date="2022-07" db="EMBL/GenBank/DDBJ databases">
        <title>Genome-wide signatures of adaptation to extreme environments.</title>
        <authorList>
            <person name="Cho C.H."/>
            <person name="Yoon H.S."/>
        </authorList>
    </citation>
    <scope>NUCLEOTIDE SEQUENCE [LARGE SCALE GENOMIC DNA]</scope>
    <source>
        <strain evidence="7 8">108.79 E11</strain>
    </source>
</reference>
<dbReference type="Pfam" id="PF14602">
    <property type="entry name" value="Hexapep_2"/>
    <property type="match status" value="1"/>
</dbReference>
<evidence type="ECO:0000256" key="6">
    <source>
        <dbReference type="SAM" id="Phobius"/>
    </source>
</evidence>
<sequence>MGEYRISRNFAVIHSEASVSDEALLDPHCVIHRGAVIGKGTKIGSNSVVGASVSIGADCIIGCNVSLENCRVGDRCVIHSGVCIGQDGFGFYFDENHNVVKKPQTRQVIIGNDVEIGSNSCVDRGSWRDTYIGDHTKIDNLVQIGHNVHIKGPAFICGQAGLAGSVTLGSYVRLAGRSGVVDHVTVGDHVDIAACSILTKNAPNESVWAGFPAQDIRSWKKELLAVRNLAKSYTVPRGNSSSSDNPKTLFFRRGGGCPVYLLSIASGIALLSLGYLLVHRHHHPWHSTKTICFSKPDDGGDIERKQAA</sequence>
<evidence type="ECO:0000313" key="8">
    <source>
        <dbReference type="Proteomes" id="UP001300502"/>
    </source>
</evidence>
<name>A0AAV9IL69_9RHOD</name>
<dbReference type="GO" id="GO:0016410">
    <property type="term" value="F:N-acyltransferase activity"/>
    <property type="evidence" value="ECO:0007669"/>
    <property type="project" value="InterPro"/>
</dbReference>
<dbReference type="NCBIfam" id="TIGR01853">
    <property type="entry name" value="lipid_A_lpxD"/>
    <property type="match status" value="1"/>
</dbReference>
<evidence type="ECO:0008006" key="9">
    <source>
        <dbReference type="Google" id="ProtNLM"/>
    </source>
</evidence>
<protein>
    <recommendedName>
        <fullName evidence="9">UDP-3-O-[3-hydroxymyristoyl] glucosamine N-acyltransferase</fullName>
    </recommendedName>
</protein>
<evidence type="ECO:0000256" key="4">
    <source>
        <dbReference type="ARBA" id="ARBA00023098"/>
    </source>
</evidence>
<keyword evidence="2" id="KW-0441">Lipid A biosynthesis</keyword>
<dbReference type="GO" id="GO:0016020">
    <property type="term" value="C:membrane"/>
    <property type="evidence" value="ECO:0007669"/>
    <property type="project" value="GOC"/>
</dbReference>
<gene>
    <name evidence="7" type="ORF">GAYE_SCF47G5890</name>
</gene>
<dbReference type="EMBL" id="JANCYU010000058">
    <property type="protein sequence ID" value="KAK4527956.1"/>
    <property type="molecule type" value="Genomic_DNA"/>
</dbReference>
<comment type="caution">
    <text evidence="7">The sequence shown here is derived from an EMBL/GenBank/DDBJ whole genome shotgun (WGS) entry which is preliminary data.</text>
</comment>
<keyword evidence="4" id="KW-0443">Lipid metabolism</keyword>
<keyword evidence="6" id="KW-0472">Membrane</keyword>
<keyword evidence="1" id="KW-0444">Lipid biosynthesis</keyword>
<feature type="transmembrane region" description="Helical" evidence="6">
    <location>
        <begin position="259"/>
        <end position="278"/>
    </location>
</feature>
<keyword evidence="8" id="KW-1185">Reference proteome</keyword>
<dbReference type="Gene3D" id="2.160.10.10">
    <property type="entry name" value="Hexapeptide repeat proteins"/>
    <property type="match status" value="1"/>
</dbReference>
<organism evidence="7 8">
    <name type="scientific">Galdieria yellowstonensis</name>
    <dbReference type="NCBI Taxonomy" id="3028027"/>
    <lineage>
        <taxon>Eukaryota</taxon>
        <taxon>Rhodophyta</taxon>
        <taxon>Bangiophyceae</taxon>
        <taxon>Galdieriales</taxon>
        <taxon>Galdieriaceae</taxon>
        <taxon>Galdieria</taxon>
    </lineage>
</organism>
<keyword evidence="6" id="KW-1133">Transmembrane helix</keyword>
<accession>A0AAV9IL69</accession>
<dbReference type="NCBIfam" id="NF002060">
    <property type="entry name" value="PRK00892.1"/>
    <property type="match status" value="1"/>
</dbReference>
<dbReference type="PANTHER" id="PTHR43378">
    <property type="entry name" value="UDP-3-O-ACYLGLUCOSAMINE N-ACYLTRANSFERASE"/>
    <property type="match status" value="1"/>
</dbReference>
<dbReference type="InterPro" id="IPR001451">
    <property type="entry name" value="Hexapep"/>
</dbReference>
<evidence type="ECO:0000256" key="2">
    <source>
        <dbReference type="ARBA" id="ARBA00022556"/>
    </source>
</evidence>
<dbReference type="InterPro" id="IPR007691">
    <property type="entry name" value="LpxD"/>
</dbReference>
<evidence type="ECO:0000256" key="3">
    <source>
        <dbReference type="ARBA" id="ARBA00022679"/>
    </source>
</evidence>
<dbReference type="CDD" id="cd03352">
    <property type="entry name" value="LbH_LpxD"/>
    <property type="match status" value="1"/>
</dbReference>
<evidence type="ECO:0000256" key="5">
    <source>
        <dbReference type="ARBA" id="ARBA00023315"/>
    </source>
</evidence>
<dbReference type="PANTHER" id="PTHR43378:SF2">
    <property type="entry name" value="UDP-3-O-ACYLGLUCOSAMINE N-ACYLTRANSFERASE 1, MITOCHONDRIAL-RELATED"/>
    <property type="match status" value="1"/>
</dbReference>
<evidence type="ECO:0000313" key="7">
    <source>
        <dbReference type="EMBL" id="KAK4527956.1"/>
    </source>
</evidence>
<evidence type="ECO:0000256" key="1">
    <source>
        <dbReference type="ARBA" id="ARBA00022516"/>
    </source>
</evidence>
<dbReference type="SUPFAM" id="SSF51161">
    <property type="entry name" value="Trimeric LpxA-like enzymes"/>
    <property type="match status" value="1"/>
</dbReference>